<reference evidence="2" key="1">
    <citation type="journal article" date="2019" name="Int. J. Syst. Evol. Microbiol.">
        <title>The Global Catalogue of Microorganisms (GCM) 10K type strain sequencing project: providing services to taxonomists for standard genome sequencing and annotation.</title>
        <authorList>
            <consortium name="The Broad Institute Genomics Platform"/>
            <consortium name="The Broad Institute Genome Sequencing Center for Infectious Disease"/>
            <person name="Wu L."/>
            <person name="Ma J."/>
        </authorList>
    </citation>
    <scope>NUCLEOTIDE SEQUENCE [LARGE SCALE GENOMIC DNA]</scope>
    <source>
        <strain evidence="2">CECT 7956</strain>
    </source>
</reference>
<evidence type="ECO:0000313" key="2">
    <source>
        <dbReference type="Proteomes" id="UP001595616"/>
    </source>
</evidence>
<gene>
    <name evidence="1" type="ORF">ACFOOI_16540</name>
</gene>
<dbReference type="EMBL" id="JBHRYQ010000001">
    <property type="protein sequence ID" value="MFC3812272.1"/>
    <property type="molecule type" value="Genomic_DNA"/>
</dbReference>
<name>A0ABV7Z1S4_9BACT</name>
<dbReference type="Pfam" id="PF18762">
    <property type="entry name" value="Kinase-PolyVal"/>
    <property type="match status" value="1"/>
</dbReference>
<proteinExistence type="predicted"/>
<sequence>MKNELQNIISGKSSVVYGALIQTVARELERSCNASKLDKENEHFKKQETEILVELIDKEQLWISDLNLDNYVSKGAEQRVYLKDGKTVQKLNDSIYYASWQDYFHNLLLNNFFFADTAYRLDGFYKDADVVFAVVSQSFIKATEPTKLENLLTENGVLRFIDTVFYLDKTFWN</sequence>
<evidence type="ECO:0000313" key="1">
    <source>
        <dbReference type="EMBL" id="MFC3812272.1"/>
    </source>
</evidence>
<accession>A0ABV7Z1S4</accession>
<organism evidence="1 2">
    <name type="scientific">Lacihabitans lacunae</name>
    <dbReference type="NCBI Taxonomy" id="1028214"/>
    <lineage>
        <taxon>Bacteria</taxon>
        <taxon>Pseudomonadati</taxon>
        <taxon>Bacteroidota</taxon>
        <taxon>Cytophagia</taxon>
        <taxon>Cytophagales</taxon>
        <taxon>Leadbetterellaceae</taxon>
        <taxon>Lacihabitans</taxon>
    </lineage>
</organism>
<keyword evidence="2" id="KW-1185">Reference proteome</keyword>
<dbReference type="Proteomes" id="UP001595616">
    <property type="component" value="Unassembled WGS sequence"/>
</dbReference>
<protein>
    <submittedName>
        <fullName evidence="1">Uncharacterized protein</fullName>
    </submittedName>
</protein>
<dbReference type="InterPro" id="IPR041055">
    <property type="entry name" value="Kinase-PolyVal"/>
</dbReference>
<comment type="caution">
    <text evidence="1">The sequence shown here is derived from an EMBL/GenBank/DDBJ whole genome shotgun (WGS) entry which is preliminary data.</text>
</comment>
<dbReference type="RefSeq" id="WP_379839137.1">
    <property type="nucleotide sequence ID" value="NZ_JBHRYQ010000001.1"/>
</dbReference>